<accession>A0ABN7PPA6</accession>
<dbReference type="Proteomes" id="UP001153148">
    <property type="component" value="Unassembled WGS sequence"/>
</dbReference>
<reference evidence="1" key="1">
    <citation type="submission" date="2021-03" db="EMBL/GenBank/DDBJ databases">
        <authorList>
            <person name="Tran Van P."/>
        </authorList>
    </citation>
    <scope>NUCLEOTIDE SEQUENCE</scope>
</reference>
<sequence length="100" mass="11174">MQVISNEDTQSQNGVKMDSILTSITNPEDTKPEPPEVLDLPAASAAPSYIPRSTIPVLKRPVMARAPNTSDKTQGKAMETQFFNKKRKFTNLKKELEEKQ</sequence>
<comment type="caution">
    <text evidence="1">The sequence shown here is derived from an EMBL/GenBank/DDBJ whole genome shotgun (WGS) entry which is preliminary data.</text>
</comment>
<dbReference type="EMBL" id="CAJPIN010108959">
    <property type="protein sequence ID" value="CAG2068960.1"/>
    <property type="molecule type" value="Genomic_DNA"/>
</dbReference>
<proteinExistence type="predicted"/>
<keyword evidence="2" id="KW-1185">Reference proteome</keyword>
<name>A0ABN7PPA6_TIMPD</name>
<evidence type="ECO:0000313" key="2">
    <source>
        <dbReference type="Proteomes" id="UP001153148"/>
    </source>
</evidence>
<organism evidence="1 2">
    <name type="scientific">Timema podura</name>
    <name type="common">Walking stick</name>
    <dbReference type="NCBI Taxonomy" id="61482"/>
    <lineage>
        <taxon>Eukaryota</taxon>
        <taxon>Metazoa</taxon>
        <taxon>Ecdysozoa</taxon>
        <taxon>Arthropoda</taxon>
        <taxon>Hexapoda</taxon>
        <taxon>Insecta</taxon>
        <taxon>Pterygota</taxon>
        <taxon>Neoptera</taxon>
        <taxon>Polyneoptera</taxon>
        <taxon>Phasmatodea</taxon>
        <taxon>Timematodea</taxon>
        <taxon>Timematoidea</taxon>
        <taxon>Timematidae</taxon>
        <taxon>Timema</taxon>
    </lineage>
</organism>
<protein>
    <submittedName>
        <fullName evidence="1">Uncharacterized protein</fullName>
    </submittedName>
</protein>
<evidence type="ECO:0000313" key="1">
    <source>
        <dbReference type="EMBL" id="CAG2068960.1"/>
    </source>
</evidence>
<feature type="non-terminal residue" evidence="1">
    <location>
        <position position="100"/>
    </location>
</feature>
<gene>
    <name evidence="1" type="ORF">TPAB3V08_LOCUS15903</name>
</gene>